<organism evidence="3 4">
    <name type="scientific">Roseiconus lacunae</name>
    <dbReference type="NCBI Taxonomy" id="2605694"/>
    <lineage>
        <taxon>Bacteria</taxon>
        <taxon>Pseudomonadati</taxon>
        <taxon>Planctomycetota</taxon>
        <taxon>Planctomycetia</taxon>
        <taxon>Pirellulales</taxon>
        <taxon>Pirellulaceae</taxon>
        <taxon>Roseiconus</taxon>
    </lineage>
</organism>
<dbReference type="Gene3D" id="3.40.50.150">
    <property type="entry name" value="Vaccinia Virus protein VP39"/>
    <property type="match status" value="1"/>
</dbReference>
<evidence type="ECO:0000313" key="4">
    <source>
        <dbReference type="Proteomes" id="UP001239462"/>
    </source>
</evidence>
<keyword evidence="4" id="KW-1185">Reference proteome</keyword>
<proteinExistence type="inferred from homology"/>
<reference evidence="3 4" key="1">
    <citation type="submission" date="2023-06" db="EMBL/GenBank/DDBJ databases">
        <title>Roseiconus lacunae JC819 isolated from Gulf of Mannar region, Tamil Nadu.</title>
        <authorList>
            <person name="Pk S."/>
            <person name="Ch S."/>
            <person name="Ch V.R."/>
        </authorList>
    </citation>
    <scope>NUCLEOTIDE SEQUENCE [LARGE SCALE GENOMIC DNA]</scope>
    <source>
        <strain evidence="3 4">JC819</strain>
    </source>
</reference>
<protein>
    <submittedName>
        <fullName evidence="3">N-6 DNA methylase</fullName>
    </submittedName>
</protein>
<dbReference type="InterPro" id="IPR052916">
    <property type="entry name" value="Type-I_RE_MTase_Subunit"/>
</dbReference>
<evidence type="ECO:0000256" key="1">
    <source>
        <dbReference type="ARBA" id="ARBA00006594"/>
    </source>
</evidence>
<feature type="domain" description="DNA methylase adenine-specific" evidence="2">
    <location>
        <begin position="8"/>
        <end position="99"/>
    </location>
</feature>
<dbReference type="InterPro" id="IPR029063">
    <property type="entry name" value="SAM-dependent_MTases_sf"/>
</dbReference>
<dbReference type="GO" id="GO:0008168">
    <property type="term" value="F:methyltransferase activity"/>
    <property type="evidence" value="ECO:0007669"/>
    <property type="project" value="UniProtKB-KW"/>
</dbReference>
<comment type="caution">
    <text evidence="3">The sequence shown here is derived from an EMBL/GenBank/DDBJ whole genome shotgun (WGS) entry which is preliminary data.</text>
</comment>
<dbReference type="GO" id="GO:0032259">
    <property type="term" value="P:methylation"/>
    <property type="evidence" value="ECO:0007669"/>
    <property type="project" value="UniProtKB-KW"/>
</dbReference>
<accession>A0ABT7PHH0</accession>
<dbReference type="Pfam" id="PF02384">
    <property type="entry name" value="N6_Mtase"/>
    <property type="match status" value="1"/>
</dbReference>
<evidence type="ECO:0000313" key="3">
    <source>
        <dbReference type="EMBL" id="MDM4015935.1"/>
    </source>
</evidence>
<name>A0ABT7PHH0_9BACT</name>
<dbReference type="SUPFAM" id="SSF53335">
    <property type="entry name" value="S-adenosyl-L-methionine-dependent methyltransferases"/>
    <property type="match status" value="1"/>
</dbReference>
<dbReference type="PANTHER" id="PTHR42998:SF1">
    <property type="entry name" value="TYPE I RESTRICTION ENZYME HINDI METHYLASE SUBUNIT"/>
    <property type="match status" value="1"/>
</dbReference>
<keyword evidence="3" id="KW-0489">Methyltransferase</keyword>
<keyword evidence="3" id="KW-0808">Transferase</keyword>
<sequence>MAGGRYRKRKGETLFLDARKMGSMIDRVHRELTDDDIKILAGTYRGWQGNPHLAGSKSKKAMYSDVVGFCKSATKDEIAEHGYVLTPGRYVGAEAVEEDDEPFDDKMKRLVGDLKEQFKELAQLEAVIRCNLEGLGYGQ</sequence>
<dbReference type="InterPro" id="IPR003356">
    <property type="entry name" value="DNA_methylase_A-5"/>
</dbReference>
<evidence type="ECO:0000259" key="2">
    <source>
        <dbReference type="Pfam" id="PF02384"/>
    </source>
</evidence>
<dbReference type="Proteomes" id="UP001239462">
    <property type="component" value="Unassembled WGS sequence"/>
</dbReference>
<comment type="similarity">
    <text evidence="1">Belongs to the N(4)/N(6)-methyltransferase family.</text>
</comment>
<gene>
    <name evidence="3" type="ORF">QTN89_10870</name>
</gene>
<dbReference type="EMBL" id="JASZZN010000007">
    <property type="protein sequence ID" value="MDM4015935.1"/>
    <property type="molecule type" value="Genomic_DNA"/>
</dbReference>
<dbReference type="PANTHER" id="PTHR42998">
    <property type="entry name" value="TYPE I RESTRICTION ENZYME HINDVIIP M PROTEIN-RELATED"/>
    <property type="match status" value="1"/>
</dbReference>
<dbReference type="RefSeq" id="WP_289163504.1">
    <property type="nucleotide sequence ID" value="NZ_JASZZN010000007.1"/>
</dbReference>